<protein>
    <submittedName>
        <fullName evidence="5">Transcriptional regulator, TetR family</fullName>
    </submittedName>
</protein>
<keyword evidence="1" id="KW-0678">Repressor</keyword>
<dbReference type="AlphaFoldDB" id="A0A1R4G2W1"/>
<dbReference type="SUPFAM" id="SSF46689">
    <property type="entry name" value="Homeodomain-like"/>
    <property type="match status" value="1"/>
</dbReference>
<dbReference type="EMBL" id="FUHU01000036">
    <property type="protein sequence ID" value="SJM62514.1"/>
    <property type="molecule type" value="Genomic_DNA"/>
</dbReference>
<dbReference type="SUPFAM" id="SSF48498">
    <property type="entry name" value="Tetracyclin repressor-like, C-terminal domain"/>
    <property type="match status" value="1"/>
</dbReference>
<sequence>MAAVIDESDEQVEHARVRRGRGQRAGLTLGRIVAVARTIPVEQLSMQAVADRLGVDRKALNHHIGGRDSLLKVLALDSFRGSFSIEELTESKDWSEACRSFARSFVSATIQAGPLIDYIEVDDGTSTWFLEVTEALFARLHEAGFDDVTAKRSMVLLTNFCFSHSRDVVGDRSGEQMRRIEMLRTGLQRAAPAAEDFPHLQRIGLSVTDTYGEDQFAFGLELLLDGMKARLSAG</sequence>
<dbReference type="InterPro" id="IPR036271">
    <property type="entry name" value="Tet_transcr_reg_TetR-rel_C_sf"/>
</dbReference>
<evidence type="ECO:0000313" key="6">
    <source>
        <dbReference type="Proteomes" id="UP000195787"/>
    </source>
</evidence>
<dbReference type="PRINTS" id="PR00400">
    <property type="entry name" value="TETREPRESSOR"/>
</dbReference>
<evidence type="ECO:0000256" key="1">
    <source>
        <dbReference type="ARBA" id="ARBA00022491"/>
    </source>
</evidence>
<proteinExistence type="predicted"/>
<dbReference type="InterPro" id="IPR003012">
    <property type="entry name" value="Tet_transcr_reg_TetR"/>
</dbReference>
<keyword evidence="2" id="KW-0805">Transcription regulation</keyword>
<evidence type="ECO:0000259" key="4">
    <source>
        <dbReference type="Pfam" id="PF02909"/>
    </source>
</evidence>
<reference evidence="5 6" key="1">
    <citation type="submission" date="2017-02" db="EMBL/GenBank/DDBJ databases">
        <authorList>
            <person name="Peterson S.W."/>
        </authorList>
    </citation>
    <scope>NUCLEOTIDE SEQUENCE [LARGE SCALE GENOMIC DNA]</scope>
    <source>
        <strain evidence="5 6">LMG 22410</strain>
    </source>
</reference>
<dbReference type="GeneID" id="303173229"/>
<dbReference type="OrthoDB" id="3209904at2"/>
<feature type="domain" description="Tetracycline repressor TetR C-terminal" evidence="4">
    <location>
        <begin position="91"/>
        <end position="230"/>
    </location>
</feature>
<accession>A0A1R4G2W1</accession>
<dbReference type="GO" id="GO:0046677">
    <property type="term" value="P:response to antibiotic"/>
    <property type="evidence" value="ECO:0007669"/>
    <property type="project" value="InterPro"/>
</dbReference>
<dbReference type="InterPro" id="IPR009057">
    <property type="entry name" value="Homeodomain-like_sf"/>
</dbReference>
<dbReference type="GO" id="GO:0045892">
    <property type="term" value="P:negative regulation of DNA-templated transcription"/>
    <property type="evidence" value="ECO:0007669"/>
    <property type="project" value="InterPro"/>
</dbReference>
<dbReference type="Pfam" id="PF02909">
    <property type="entry name" value="TetR_C_1"/>
    <property type="match status" value="1"/>
</dbReference>
<keyword evidence="3" id="KW-0804">Transcription</keyword>
<gene>
    <name evidence="5" type="ORF">CZ674_08380</name>
</gene>
<dbReference type="Proteomes" id="UP000195787">
    <property type="component" value="Unassembled WGS sequence"/>
</dbReference>
<dbReference type="InterPro" id="IPR004111">
    <property type="entry name" value="Repressor_TetR_C"/>
</dbReference>
<name>A0A1R4G2W1_9MICO</name>
<dbReference type="Gene3D" id="1.10.357.10">
    <property type="entry name" value="Tetracycline Repressor, domain 2"/>
    <property type="match status" value="1"/>
</dbReference>
<evidence type="ECO:0000256" key="3">
    <source>
        <dbReference type="ARBA" id="ARBA00023163"/>
    </source>
</evidence>
<evidence type="ECO:0000313" key="5">
    <source>
        <dbReference type="EMBL" id="SJM62514.1"/>
    </source>
</evidence>
<keyword evidence="6" id="KW-1185">Reference proteome</keyword>
<dbReference type="Gene3D" id="1.10.10.60">
    <property type="entry name" value="Homeodomain-like"/>
    <property type="match status" value="1"/>
</dbReference>
<dbReference type="RefSeq" id="WP_086992097.1">
    <property type="nucleotide sequence ID" value="NZ_FUHU01000036.1"/>
</dbReference>
<evidence type="ECO:0000256" key="2">
    <source>
        <dbReference type="ARBA" id="ARBA00023015"/>
    </source>
</evidence>
<organism evidence="5 6">
    <name type="scientific">Agrococcus casei LMG 22410</name>
    <dbReference type="NCBI Taxonomy" id="1255656"/>
    <lineage>
        <taxon>Bacteria</taxon>
        <taxon>Bacillati</taxon>
        <taxon>Actinomycetota</taxon>
        <taxon>Actinomycetes</taxon>
        <taxon>Micrococcales</taxon>
        <taxon>Microbacteriaceae</taxon>
        <taxon>Agrococcus</taxon>
    </lineage>
</organism>